<reference evidence="2" key="1">
    <citation type="submission" date="2003-08" db="EMBL/GenBank/DDBJ databases">
        <authorList>
            <person name="Birren B."/>
            <person name="Nusbaum C."/>
            <person name="Abebe A."/>
            <person name="Abouelleil A."/>
            <person name="Adekoya E."/>
            <person name="Ait-zahra M."/>
            <person name="Allen N."/>
            <person name="Allen T."/>
            <person name="An P."/>
            <person name="Anderson M."/>
            <person name="Anderson S."/>
            <person name="Arachchi H."/>
            <person name="Armbruster J."/>
            <person name="Bachantsang P."/>
            <person name="Baldwin J."/>
            <person name="Barry A."/>
            <person name="Bayul T."/>
            <person name="Blitshsteyn B."/>
            <person name="Bloom T."/>
            <person name="Blye J."/>
            <person name="Boguslavskiy L."/>
            <person name="Borowsky M."/>
            <person name="Boukhgalter B."/>
            <person name="Brunache A."/>
            <person name="Butler J."/>
            <person name="Calixte N."/>
            <person name="Calvo S."/>
            <person name="Camarata J."/>
            <person name="Campo K."/>
            <person name="Chang J."/>
            <person name="Cheshatsang Y."/>
            <person name="Citroen M."/>
            <person name="Collymore A."/>
            <person name="Considine T."/>
            <person name="Cook A."/>
            <person name="Cooke P."/>
            <person name="Corum B."/>
            <person name="Cuomo C."/>
            <person name="David R."/>
            <person name="Dawoe T."/>
            <person name="Degray S."/>
            <person name="Dodge S."/>
            <person name="Dooley K."/>
            <person name="Dorje P."/>
            <person name="Dorjee K."/>
            <person name="Dorris L."/>
            <person name="Duffey N."/>
            <person name="Dupes A."/>
            <person name="Elkins T."/>
            <person name="Engels R."/>
            <person name="Erickson J."/>
            <person name="Farina A."/>
            <person name="Faro S."/>
            <person name="Ferreira P."/>
            <person name="Fischer H."/>
            <person name="Fitzgerald M."/>
            <person name="Foley K."/>
            <person name="Gage D."/>
            <person name="Galagan J."/>
            <person name="Gearin G."/>
            <person name="Gnerre S."/>
            <person name="Gnirke A."/>
            <person name="Goyette A."/>
            <person name="Graham J."/>
            <person name="Grandbois E."/>
            <person name="Gyaltsen K."/>
            <person name="Hafez N."/>
            <person name="Hagopian D."/>
            <person name="Hagos B."/>
            <person name="Hall J."/>
            <person name="Hatcher B."/>
            <person name="Heller A."/>
            <person name="Higgins H."/>
            <person name="Honan T."/>
            <person name="Horn A."/>
            <person name="Houde N."/>
            <person name="Hughes L."/>
            <person name="Hulme W."/>
            <person name="Husby E."/>
            <person name="Iliev I."/>
            <person name="Jaffe D."/>
            <person name="Jones C."/>
            <person name="Kamal M."/>
            <person name="Kamat A."/>
            <person name="Kamvysselis M."/>
            <person name="Karlsson E."/>
            <person name="Kells C."/>
            <person name="Kieu A."/>
            <person name="Kisner P."/>
            <person name="Kodira C."/>
            <person name="Kulbokas E."/>
            <person name="Labutti K."/>
            <person name="Lama D."/>
            <person name="Landers T."/>
            <person name="Leger J."/>
            <person name="Levine S."/>
            <person name="Lewis D."/>
            <person name="Lewis T."/>
            <person name="Lindblad-toh K."/>
            <person name="Liu X."/>
            <person name="Lokyitsang T."/>
            <person name="Lokyitsang Y."/>
            <person name="Lucien O."/>
            <person name="Lui A."/>
            <person name="Ma L.J."/>
            <person name="Mabbitt R."/>
            <person name="Macdonald J."/>
            <person name="Maclean C."/>
            <person name="Major J."/>
            <person name="Manning J."/>
            <person name="Marabella R."/>
            <person name="Maru K."/>
            <person name="Matthews C."/>
            <person name="Mauceli E."/>
            <person name="Mccarthy M."/>
            <person name="Mcdonough S."/>
            <person name="Mcghee T."/>
            <person name="Meldrim J."/>
            <person name="Meneus L."/>
            <person name="Mesirov J."/>
            <person name="Mihalev A."/>
            <person name="Mihova T."/>
            <person name="Mikkelsen T."/>
            <person name="Mlenga V."/>
            <person name="Moru K."/>
            <person name="Mozes J."/>
            <person name="Mulrain L."/>
            <person name="Munson G."/>
            <person name="Naylor J."/>
            <person name="Newes C."/>
            <person name="Nguyen C."/>
            <person name="Nguyen N."/>
            <person name="Nguyen T."/>
            <person name="Nicol R."/>
            <person name="Nielsen C."/>
            <person name="Nizzari M."/>
            <person name="Norbu C."/>
            <person name="Norbu N."/>
            <person name="O'donnell P."/>
            <person name="Okoawo O."/>
            <person name="O'leary S."/>
            <person name="Omotosho B."/>
            <person name="O'neill K."/>
            <person name="Osman S."/>
            <person name="Parker S."/>
            <person name="Perrin D."/>
            <person name="Phunkhang P."/>
            <person name="Piqani B."/>
            <person name="Purcell S."/>
            <person name="Rachupka T."/>
            <person name="Ramasamy U."/>
            <person name="Rameau R."/>
            <person name="Ray V."/>
            <person name="Raymond C."/>
            <person name="Retta R."/>
            <person name="Richardson S."/>
            <person name="Rise C."/>
            <person name="Rodriguez J."/>
            <person name="Rogers J."/>
            <person name="Rogov P."/>
            <person name="Rutman M."/>
            <person name="Schupbach R."/>
            <person name="Seaman C."/>
            <person name="Settipalli S."/>
            <person name="Sharpe T."/>
            <person name="Sheridan J."/>
            <person name="Sherpa N."/>
            <person name="Shi J."/>
            <person name="Smirnov S."/>
            <person name="Smith C."/>
            <person name="Sougnez C."/>
            <person name="Spencer B."/>
            <person name="Stalker J."/>
            <person name="Stange-thomann N."/>
            <person name="Stavropoulos S."/>
            <person name="Stetson K."/>
            <person name="Stone C."/>
            <person name="Stone S."/>
            <person name="Stubbs M."/>
            <person name="Talamas J."/>
            <person name="Tchuinga P."/>
            <person name="Tenzing P."/>
            <person name="Tesfaye S."/>
            <person name="Theodore J."/>
            <person name="Thoulutsang Y."/>
            <person name="Topham K."/>
            <person name="Towey S."/>
            <person name="Tsamla T."/>
            <person name="Tsomo N."/>
            <person name="Vallee D."/>
            <person name="Vassiliev H."/>
            <person name="Venkataraman V."/>
            <person name="Vinson J."/>
            <person name="Vo A."/>
            <person name="Wade C."/>
            <person name="Wang S."/>
            <person name="Wangchuk T."/>
            <person name="Wangdi T."/>
            <person name="Whittaker C."/>
            <person name="Wilkinson J."/>
            <person name="Wu Y."/>
            <person name="Wyman D."/>
            <person name="Yadav S."/>
            <person name="Yang S."/>
            <person name="Yang X."/>
            <person name="Yeager S."/>
            <person name="Yee E."/>
            <person name="Young G."/>
            <person name="Zainoun J."/>
            <person name="Zembeck L."/>
            <person name="Zimmer A."/>
            <person name="Zody M."/>
            <person name="Lander E."/>
        </authorList>
    </citation>
    <scope>NUCLEOTIDE SEQUENCE [LARGE SCALE GENOMIC DNA]</scope>
</reference>
<name>H2ZC66_CIOSA</name>
<dbReference type="AlphaFoldDB" id="H2ZC66"/>
<evidence type="ECO:0000313" key="2">
    <source>
        <dbReference type="Proteomes" id="UP000007875"/>
    </source>
</evidence>
<dbReference type="SUPFAM" id="SSF50729">
    <property type="entry name" value="PH domain-like"/>
    <property type="match status" value="1"/>
</dbReference>
<dbReference type="Ensembl" id="ENSCSAVT00000015356.1">
    <property type="protein sequence ID" value="ENSCSAVP00000015182.1"/>
    <property type="gene ID" value="ENSCSAVG00000008903.1"/>
</dbReference>
<reference evidence="1" key="2">
    <citation type="submission" date="2025-08" db="UniProtKB">
        <authorList>
            <consortium name="Ensembl"/>
        </authorList>
    </citation>
    <scope>IDENTIFICATION</scope>
</reference>
<dbReference type="Proteomes" id="UP000007875">
    <property type="component" value="Unassembled WGS sequence"/>
</dbReference>
<keyword evidence="2" id="KW-1185">Reference proteome</keyword>
<organism evidence="1 2">
    <name type="scientific">Ciona savignyi</name>
    <name type="common">Pacific transparent sea squirt</name>
    <dbReference type="NCBI Taxonomy" id="51511"/>
    <lineage>
        <taxon>Eukaryota</taxon>
        <taxon>Metazoa</taxon>
        <taxon>Chordata</taxon>
        <taxon>Tunicata</taxon>
        <taxon>Ascidiacea</taxon>
        <taxon>Phlebobranchia</taxon>
        <taxon>Cionidae</taxon>
        <taxon>Ciona</taxon>
    </lineage>
</organism>
<reference evidence="1" key="3">
    <citation type="submission" date="2025-09" db="UniProtKB">
        <authorList>
            <consortium name="Ensembl"/>
        </authorList>
    </citation>
    <scope>IDENTIFICATION</scope>
</reference>
<proteinExistence type="predicted"/>
<dbReference type="InParanoid" id="H2ZC66"/>
<accession>H2ZC66</accession>
<evidence type="ECO:0008006" key="3">
    <source>
        <dbReference type="Google" id="ProtNLM"/>
    </source>
</evidence>
<sequence length="74" mass="8632">MPKRVIKYGAHDDPSKGTSGTLICTNFRISFITTERPKYNLIEINNLLLSKEDILLNSVEHIYVEQRNKRKRLT</sequence>
<protein>
    <recommendedName>
        <fullName evidence="3">GRAM domain-containing protein</fullName>
    </recommendedName>
</protein>
<dbReference type="HOGENOM" id="CLU_2694104_0_0_1"/>
<evidence type="ECO:0000313" key="1">
    <source>
        <dbReference type="Ensembl" id="ENSCSAVP00000015182.1"/>
    </source>
</evidence>